<dbReference type="AlphaFoldDB" id="A0A0A9W665"/>
<accession>A0A0A9W665</accession>
<reference evidence="1" key="2">
    <citation type="submission" date="2014-07" db="EMBL/GenBank/DDBJ databases">
        <authorList>
            <person name="Hull J."/>
        </authorList>
    </citation>
    <scope>NUCLEOTIDE SEQUENCE</scope>
</reference>
<protein>
    <submittedName>
        <fullName evidence="1">Uncharacterized protein</fullName>
    </submittedName>
</protein>
<evidence type="ECO:0000313" key="1">
    <source>
        <dbReference type="EMBL" id="JAG03284.1"/>
    </source>
</evidence>
<reference evidence="1" key="1">
    <citation type="journal article" date="2014" name="PLoS ONE">
        <title>Transcriptome-Based Identification of ABC Transporters in the Western Tarnished Plant Bug Lygus hesperus.</title>
        <authorList>
            <person name="Hull J.J."/>
            <person name="Chaney K."/>
            <person name="Geib S.M."/>
            <person name="Fabrick J.A."/>
            <person name="Brent C.S."/>
            <person name="Walsh D."/>
            <person name="Lavine L.C."/>
        </authorList>
    </citation>
    <scope>NUCLEOTIDE SEQUENCE</scope>
</reference>
<organism evidence="1">
    <name type="scientific">Lygus hesperus</name>
    <name type="common">Western plant bug</name>
    <dbReference type="NCBI Taxonomy" id="30085"/>
    <lineage>
        <taxon>Eukaryota</taxon>
        <taxon>Metazoa</taxon>
        <taxon>Ecdysozoa</taxon>
        <taxon>Arthropoda</taxon>
        <taxon>Hexapoda</taxon>
        <taxon>Insecta</taxon>
        <taxon>Pterygota</taxon>
        <taxon>Neoptera</taxon>
        <taxon>Paraneoptera</taxon>
        <taxon>Hemiptera</taxon>
        <taxon>Heteroptera</taxon>
        <taxon>Panheteroptera</taxon>
        <taxon>Cimicomorpha</taxon>
        <taxon>Miridae</taxon>
        <taxon>Mirini</taxon>
        <taxon>Lygus</taxon>
    </lineage>
</organism>
<feature type="non-terminal residue" evidence="1">
    <location>
        <position position="1"/>
    </location>
</feature>
<dbReference type="EMBL" id="GBHO01040320">
    <property type="protein sequence ID" value="JAG03284.1"/>
    <property type="molecule type" value="Transcribed_RNA"/>
</dbReference>
<proteinExistence type="predicted"/>
<name>A0A0A9W665_LYGHE</name>
<gene>
    <name evidence="1" type="ORF">CM83_52291</name>
</gene>
<sequence length="137" mass="15085">HPGQPAAARDCKRPALPRGRRSYRLRFAVVLNHLLHKQAAFEASSSSSRVGGVQQFSLLSSATITGGDSWVVSDGIDLLGLRWCLDFFFFIGCLNGNTLLLDDCTKVALRFFFKEAPVLDFFLNHAITQAVVSISEL</sequence>